<dbReference type="Proteomes" id="UP000310065">
    <property type="component" value="Chromosome L1"/>
</dbReference>
<dbReference type="RefSeq" id="WP_039488297.1">
    <property type="nucleotide sequence ID" value="NZ_CP040558.1"/>
</dbReference>
<proteinExistence type="predicted"/>
<dbReference type="EMBL" id="JASGWX010000009">
    <property type="protein sequence ID" value="MDP4484734.1"/>
    <property type="molecule type" value="Genomic_DNA"/>
</dbReference>
<dbReference type="Pfam" id="PF04464">
    <property type="entry name" value="Glyphos_transf"/>
    <property type="match status" value="1"/>
</dbReference>
<dbReference type="AlphaFoldDB" id="A0A4P9J337"/>
<dbReference type="SUPFAM" id="SSF53756">
    <property type="entry name" value="UDP-Glycosyltransferase/glycogen phosphorylase"/>
    <property type="match status" value="1"/>
</dbReference>
<evidence type="ECO:0000313" key="4">
    <source>
        <dbReference type="Proteomes" id="UP001242314"/>
    </source>
</evidence>
<dbReference type="InterPro" id="IPR043148">
    <property type="entry name" value="TagF_C"/>
</dbReference>
<dbReference type="EMBL" id="CP040558">
    <property type="protein sequence ID" value="QCU75342.1"/>
    <property type="molecule type" value="Genomic_DNA"/>
</dbReference>
<dbReference type="GO" id="GO:0047355">
    <property type="term" value="F:CDP-glycerol glycerophosphotransferase activity"/>
    <property type="evidence" value="ECO:0007669"/>
    <property type="project" value="InterPro"/>
</dbReference>
<evidence type="ECO:0000313" key="3">
    <source>
        <dbReference type="Proteomes" id="UP000310065"/>
    </source>
</evidence>
<evidence type="ECO:0000313" key="2">
    <source>
        <dbReference type="EMBL" id="QCU75342.1"/>
    </source>
</evidence>
<keyword evidence="4" id="KW-1185">Reference proteome</keyword>
<organism evidence="2 3">
    <name type="scientific">Pseudoalteromonas distincta</name>
    <dbReference type="NCBI Taxonomy" id="77608"/>
    <lineage>
        <taxon>Bacteria</taxon>
        <taxon>Pseudomonadati</taxon>
        <taxon>Pseudomonadota</taxon>
        <taxon>Gammaproteobacteria</taxon>
        <taxon>Alteromonadales</taxon>
        <taxon>Pseudoalteromonadaceae</taxon>
        <taxon>Pseudoalteromonas</taxon>
    </lineage>
</organism>
<reference evidence="2 3" key="1">
    <citation type="submission" date="2019-05" db="EMBL/GenBank/DDBJ databases">
        <title>Complete genome sequence of Pseudoalteromonas sp. 16-SW-7(T) isolated from the Okhotsk Sea, Russia.</title>
        <authorList>
            <person name="Nguyen T.H."/>
            <person name="Nedashkovskaya O.I."/>
            <person name="Kim S.-G."/>
        </authorList>
    </citation>
    <scope>NUCLEOTIDE SEQUENCE [LARGE SCALE GENOMIC DNA]</scope>
    <source>
        <strain evidence="2 3">16-SW-7</strain>
    </source>
</reference>
<dbReference type="GeneID" id="88776603"/>
<name>A0A4P9J337_9GAMM</name>
<sequence length="354" mass="41839">MNIIFDTQSLYYLPQYIPVYKELCRNGIKSKFVFYKNSHEHLIQRVIDDYDLEHIWVNEQQQSIAYYENEKADWVFFANSFCYLDRLHKVSKSAQLGHGIGPKSSYYTKSSQAMTVRFVEGQYRLNRLKSMYPNDEFVDVGFCKLDPIFNKEKIDGTLELTNFDNKKQTILYAPTFYPSSLELFPENWPEHFGDYNILIKPHYFSISKERYKKHLKLLDHWSTYPNVYLAKVEDYSLVPFLDKADLLISDASSALFEFALLNKPVIWCDFLKLRWGYKGIFSYRFKKRMDQDYGEYANVAIHAKKYKNLKKLVEQQLAEPESLANIRLSLSEKLAGKMDGKASNRIVQYLMKNK</sequence>
<dbReference type="KEGG" id="pdv:FFU37_13135"/>
<gene>
    <name evidence="2" type="ORF">FFU37_13135</name>
    <name evidence="1" type="ORF">QDH73_12000</name>
</gene>
<reference evidence="1 4" key="2">
    <citation type="submission" date="2023-04" db="EMBL/GenBank/DDBJ databases">
        <title>Novel Pseudoalteromonas species isolated from Pacific coral.</title>
        <authorList>
            <person name="Videau P."/>
            <person name="Shlafstein M.D."/>
            <person name="Oline D.K."/>
            <person name="Strangman W.K."/>
            <person name="Hahnke R.L."/>
            <person name="Saw J.H."/>
            <person name="Ushijima B."/>
        </authorList>
    </citation>
    <scope>NUCLEOTIDE SEQUENCE [LARGE SCALE GENOMIC DNA]</scope>
    <source>
        <strain evidence="1 4">LMG 14908</strain>
    </source>
</reference>
<keyword evidence="2" id="KW-0808">Transferase</keyword>
<dbReference type="InterPro" id="IPR007554">
    <property type="entry name" value="Glycerophosphate_synth"/>
</dbReference>
<dbReference type="Proteomes" id="UP001242314">
    <property type="component" value="Unassembled WGS sequence"/>
</dbReference>
<protein>
    <submittedName>
        <fullName evidence="1">CDP-glycerol glycerophosphotransferase family protein</fullName>
    </submittedName>
    <submittedName>
        <fullName evidence="2">CDP-glycerol--poly(Glycerophosphate) glycerophosphotransferase</fullName>
    </submittedName>
</protein>
<dbReference type="Gene3D" id="3.40.50.12580">
    <property type="match status" value="1"/>
</dbReference>
<evidence type="ECO:0000313" key="1">
    <source>
        <dbReference type="EMBL" id="MDP4484734.1"/>
    </source>
</evidence>
<dbReference type="GO" id="GO:0016020">
    <property type="term" value="C:membrane"/>
    <property type="evidence" value="ECO:0007669"/>
    <property type="project" value="InterPro"/>
</dbReference>
<accession>A0A4P9J337</accession>